<proteinExistence type="predicted"/>
<gene>
    <name evidence="3" type="ORF">V6R90_18050</name>
</gene>
<dbReference type="Proteomes" id="UP001482520">
    <property type="component" value="Unassembled WGS sequence"/>
</dbReference>
<sequence>MILVLVLAVLAVSYASSARAYLQQRAHLDDLRTEIAERQADIDVLEREQRRWEDPAYVEQVARERFGYVMPGERSFVVLDEDGEPLEAEATLTDPADVAPEEPTAWWDEAWASVETAGRPPKDEGTPPATEIDGSPEQAPSGQEDSDQ</sequence>
<dbReference type="Pfam" id="PF04977">
    <property type="entry name" value="DivIC"/>
    <property type="match status" value="1"/>
</dbReference>
<protein>
    <submittedName>
        <fullName evidence="3">Septum formation initiator family protein</fullName>
    </submittedName>
</protein>
<evidence type="ECO:0000256" key="1">
    <source>
        <dbReference type="SAM" id="MobiDB-lite"/>
    </source>
</evidence>
<feature type="signal peptide" evidence="2">
    <location>
        <begin position="1"/>
        <end position="20"/>
    </location>
</feature>
<name>A0ABV1P347_9ACTN</name>
<evidence type="ECO:0000313" key="4">
    <source>
        <dbReference type="Proteomes" id="UP001482520"/>
    </source>
</evidence>
<reference evidence="3 4" key="1">
    <citation type="submission" date="2024-02" db="EMBL/GenBank/DDBJ databases">
        <title>Full genome sequence of Nocardioides kribbensis.</title>
        <authorList>
            <person name="Poletto B.L."/>
            <person name="Silva G."/>
            <person name="Galante D."/>
            <person name="Campos K.R."/>
            <person name="Santos M.B.N."/>
            <person name="Sacchi C.T."/>
        </authorList>
    </citation>
    <scope>NUCLEOTIDE SEQUENCE [LARGE SCALE GENOMIC DNA]</scope>
    <source>
        <strain evidence="3 4">O4R</strain>
    </source>
</reference>
<evidence type="ECO:0000313" key="3">
    <source>
        <dbReference type="EMBL" id="MEQ7849182.1"/>
    </source>
</evidence>
<dbReference type="EMBL" id="JBEGDP010000030">
    <property type="protein sequence ID" value="MEQ7849182.1"/>
    <property type="molecule type" value="Genomic_DNA"/>
</dbReference>
<feature type="compositionally biased region" description="Polar residues" evidence="1">
    <location>
        <begin position="138"/>
        <end position="148"/>
    </location>
</feature>
<keyword evidence="4" id="KW-1185">Reference proteome</keyword>
<dbReference type="RefSeq" id="WP_227489012.1">
    <property type="nucleotide sequence ID" value="NZ_BAAAMM010000003.1"/>
</dbReference>
<organism evidence="3 4">
    <name type="scientific">Nocardioides kribbensis</name>
    <dbReference type="NCBI Taxonomy" id="305517"/>
    <lineage>
        <taxon>Bacteria</taxon>
        <taxon>Bacillati</taxon>
        <taxon>Actinomycetota</taxon>
        <taxon>Actinomycetes</taxon>
        <taxon>Propionibacteriales</taxon>
        <taxon>Nocardioidaceae</taxon>
        <taxon>Nocardioides</taxon>
    </lineage>
</organism>
<feature type="region of interest" description="Disordered" evidence="1">
    <location>
        <begin position="110"/>
        <end position="148"/>
    </location>
</feature>
<feature type="chain" id="PRO_5045295396" evidence="2">
    <location>
        <begin position="21"/>
        <end position="148"/>
    </location>
</feature>
<keyword evidence="2" id="KW-0732">Signal</keyword>
<accession>A0ABV1P347</accession>
<comment type="caution">
    <text evidence="3">The sequence shown here is derived from an EMBL/GenBank/DDBJ whole genome shotgun (WGS) entry which is preliminary data.</text>
</comment>
<dbReference type="InterPro" id="IPR007060">
    <property type="entry name" value="FtsL/DivIC"/>
</dbReference>
<evidence type="ECO:0000256" key="2">
    <source>
        <dbReference type="SAM" id="SignalP"/>
    </source>
</evidence>